<dbReference type="EMBL" id="CM023489">
    <property type="protein sequence ID" value="KAH6921580.1"/>
    <property type="molecule type" value="Genomic_DNA"/>
</dbReference>
<reference evidence="1" key="1">
    <citation type="submission" date="2020-05" db="EMBL/GenBank/DDBJ databases">
        <title>Large-scale comparative analyses of tick genomes elucidate their genetic diversity and vector capacities.</title>
        <authorList>
            <person name="Jia N."/>
            <person name="Wang J."/>
            <person name="Shi W."/>
            <person name="Du L."/>
            <person name="Sun Y."/>
            <person name="Zhan W."/>
            <person name="Jiang J."/>
            <person name="Wang Q."/>
            <person name="Zhang B."/>
            <person name="Ji P."/>
            <person name="Sakyi L.B."/>
            <person name="Cui X."/>
            <person name="Yuan T."/>
            <person name="Jiang B."/>
            <person name="Yang W."/>
            <person name="Lam T.T.-Y."/>
            <person name="Chang Q."/>
            <person name="Ding S."/>
            <person name="Wang X."/>
            <person name="Zhu J."/>
            <person name="Ruan X."/>
            <person name="Zhao L."/>
            <person name="Wei J."/>
            <person name="Que T."/>
            <person name="Du C."/>
            <person name="Cheng J."/>
            <person name="Dai P."/>
            <person name="Han X."/>
            <person name="Huang E."/>
            <person name="Gao Y."/>
            <person name="Liu J."/>
            <person name="Shao H."/>
            <person name="Ye R."/>
            <person name="Li L."/>
            <person name="Wei W."/>
            <person name="Wang X."/>
            <person name="Wang C."/>
            <person name="Yang T."/>
            <person name="Huo Q."/>
            <person name="Li W."/>
            <person name="Guo W."/>
            <person name="Chen H."/>
            <person name="Zhou L."/>
            <person name="Ni X."/>
            <person name="Tian J."/>
            <person name="Zhou Y."/>
            <person name="Sheng Y."/>
            <person name="Liu T."/>
            <person name="Pan Y."/>
            <person name="Xia L."/>
            <person name="Li J."/>
            <person name="Zhao F."/>
            <person name="Cao W."/>
        </authorList>
    </citation>
    <scope>NUCLEOTIDE SEQUENCE</scope>
    <source>
        <strain evidence="1">Hyas-2018</strain>
    </source>
</reference>
<protein>
    <submittedName>
        <fullName evidence="1">Uncharacterized protein</fullName>
    </submittedName>
</protein>
<keyword evidence="2" id="KW-1185">Reference proteome</keyword>
<evidence type="ECO:0000313" key="1">
    <source>
        <dbReference type="EMBL" id="KAH6921580.1"/>
    </source>
</evidence>
<gene>
    <name evidence="1" type="ORF">HPB50_002474</name>
</gene>
<organism evidence="1 2">
    <name type="scientific">Hyalomma asiaticum</name>
    <name type="common">Tick</name>
    <dbReference type="NCBI Taxonomy" id="266040"/>
    <lineage>
        <taxon>Eukaryota</taxon>
        <taxon>Metazoa</taxon>
        <taxon>Ecdysozoa</taxon>
        <taxon>Arthropoda</taxon>
        <taxon>Chelicerata</taxon>
        <taxon>Arachnida</taxon>
        <taxon>Acari</taxon>
        <taxon>Parasitiformes</taxon>
        <taxon>Ixodida</taxon>
        <taxon>Ixodoidea</taxon>
        <taxon>Ixodidae</taxon>
        <taxon>Hyalomminae</taxon>
        <taxon>Hyalomma</taxon>
    </lineage>
</organism>
<comment type="caution">
    <text evidence="1">The sequence shown here is derived from an EMBL/GenBank/DDBJ whole genome shotgun (WGS) entry which is preliminary data.</text>
</comment>
<accession>A0ACB7RHC3</accession>
<evidence type="ECO:0000313" key="2">
    <source>
        <dbReference type="Proteomes" id="UP000821845"/>
    </source>
</evidence>
<dbReference type="Proteomes" id="UP000821845">
    <property type="component" value="Chromosome 9"/>
</dbReference>
<name>A0ACB7RHC3_HYAAI</name>
<proteinExistence type="predicted"/>
<sequence length="393" mass="42963">MATYSSMDVGLVTCPYNPDHKVKRNRLSAHVSICLRQCGRRQRISCPYNKNHDVPSSIYKQHLIDCPDRSYTSVSAASRSDAEDSYVVPLPPRAPTEAAMGVPTAGGAMPTVPEPEEVWEEELVPTTEPCETPSRPFYHEIHGLKGAERRRYYHKFWTNLSPAEQATGMRPQMGIPAPSSTTAPCTMPRFKMGTESSVDEKKLPSAEGHSFYPDTLMLDASWSTCGKALSDQHLTVQVRMTSAGEASGGLPSRPFSILANRHSDDDVSQTLHAQASQIHDAQACQTRGARLHQSRGVLTGEWRGALSRQLRGVQASQPCGAEASQLHGAQTANPEAARAGQSSQHLCTQLPEASAPQRWADRVRPTTRTNGTISVDEIARRLMGLSRDVSSHN</sequence>